<proteinExistence type="predicted"/>
<dbReference type="EMBL" id="CAKKTJ010000212">
    <property type="protein sequence ID" value="CAH0478058.1"/>
    <property type="molecule type" value="Genomic_DNA"/>
</dbReference>
<comment type="caution">
    <text evidence="2">The sequence shown here is derived from an EMBL/GenBank/DDBJ whole genome shotgun (WGS) entry which is preliminary data.</text>
</comment>
<evidence type="ECO:0000256" key="1">
    <source>
        <dbReference type="SAM" id="MobiDB-lite"/>
    </source>
</evidence>
<organism evidence="2 3">
    <name type="scientific">Peronospora belbahrii</name>
    <dbReference type="NCBI Taxonomy" id="622444"/>
    <lineage>
        <taxon>Eukaryota</taxon>
        <taxon>Sar</taxon>
        <taxon>Stramenopiles</taxon>
        <taxon>Oomycota</taxon>
        <taxon>Peronosporomycetes</taxon>
        <taxon>Peronosporales</taxon>
        <taxon>Peronosporaceae</taxon>
        <taxon>Peronospora</taxon>
    </lineage>
</organism>
<evidence type="ECO:0000313" key="2">
    <source>
        <dbReference type="EMBL" id="CAH0478058.1"/>
    </source>
</evidence>
<feature type="region of interest" description="Disordered" evidence="1">
    <location>
        <begin position="187"/>
        <end position="212"/>
    </location>
</feature>
<dbReference type="Proteomes" id="UP001160483">
    <property type="component" value="Unassembled WGS sequence"/>
</dbReference>
<reference evidence="2" key="1">
    <citation type="submission" date="2021-11" db="EMBL/GenBank/DDBJ databases">
        <authorList>
            <person name="Islam A."/>
            <person name="Islam S."/>
            <person name="Flora M.S."/>
            <person name="Rahman M."/>
            <person name="Ziaur R.M."/>
            <person name="Epstein J.H."/>
            <person name="Hassan M."/>
            <person name="Klassen M."/>
            <person name="Woodard K."/>
            <person name="Webb A."/>
            <person name="Webby R.J."/>
            <person name="El Zowalaty M.E."/>
        </authorList>
    </citation>
    <scope>NUCLEOTIDE SEQUENCE</scope>
    <source>
        <strain evidence="2">Pbs3</strain>
    </source>
</reference>
<sequence>MQSRTLQAVSKAIVAAGTAGAITTACWLLNRILDDHEPKCIVDAETLHLHTKPTSTGDDYTISTKYSQQKEHDVNNSFALLPTVSESDEEVDLDNSFALLPIVSESDEEVDGDAMDYITDYFTPPNDVCILSVSVPTLMDQLSHVSTDGIPDCRLCKAAAIESSDLTIDEIYMDEKIQTLLFSSTEKSSSSIDSNNSVVSVSSEDEEEEEIQCPRTYSRKLYVRL</sequence>
<feature type="compositionally biased region" description="Low complexity" evidence="1">
    <location>
        <begin position="187"/>
        <end position="202"/>
    </location>
</feature>
<dbReference type="AlphaFoldDB" id="A0AAU9KXM5"/>
<protein>
    <submittedName>
        <fullName evidence="2">Uncharacterized protein</fullName>
    </submittedName>
</protein>
<evidence type="ECO:0000313" key="3">
    <source>
        <dbReference type="Proteomes" id="UP001160483"/>
    </source>
</evidence>
<dbReference type="PROSITE" id="PS51257">
    <property type="entry name" value="PROKAR_LIPOPROTEIN"/>
    <property type="match status" value="1"/>
</dbReference>
<accession>A0AAU9KXM5</accession>
<name>A0AAU9KXM5_9STRA</name>
<gene>
    <name evidence="2" type="ORF">PBS003_LOCUS4774</name>
</gene>